<dbReference type="RefSeq" id="WP_101309646.1">
    <property type="nucleotide sequence ID" value="NZ_MVDE01000012.1"/>
</dbReference>
<protein>
    <recommendedName>
        <fullName evidence="2 9">DNA mismatch repair protein MutS</fullName>
    </recommendedName>
</protein>
<keyword evidence="13" id="KW-1185">Reference proteome</keyword>
<dbReference type="InterPro" id="IPR007695">
    <property type="entry name" value="DNA_mismatch_repair_MutS-lik_N"/>
</dbReference>
<evidence type="ECO:0000259" key="11">
    <source>
        <dbReference type="PROSITE" id="PS00486"/>
    </source>
</evidence>
<reference evidence="12 13" key="1">
    <citation type="journal article" date="2017" name="Front. Microbiol.">
        <title>Labilibaculum manganireducens gen. nov., sp. nov. and Labilibaculum filiforme sp. nov., Novel Bacteroidetes Isolated from Subsurface Sediments of the Baltic Sea.</title>
        <authorList>
            <person name="Vandieken V."/>
            <person name="Marshall I.P."/>
            <person name="Niemann H."/>
            <person name="Engelen B."/>
            <person name="Cypionka H."/>
        </authorList>
    </citation>
    <scope>NUCLEOTIDE SEQUENCE [LARGE SCALE GENOMIC DNA]</scope>
    <source>
        <strain evidence="12 13">59.10-2M</strain>
    </source>
</reference>
<dbReference type="Pfam" id="PF05188">
    <property type="entry name" value="MutS_II"/>
    <property type="match status" value="1"/>
</dbReference>
<keyword evidence="3 9" id="KW-0547">Nucleotide-binding</keyword>
<dbReference type="GO" id="GO:0005524">
    <property type="term" value="F:ATP binding"/>
    <property type="evidence" value="ECO:0007669"/>
    <property type="project" value="UniProtKB-UniRule"/>
</dbReference>
<dbReference type="InterPro" id="IPR000432">
    <property type="entry name" value="DNA_mismatch_repair_MutS_C"/>
</dbReference>
<keyword evidence="6 9" id="KW-0238">DNA-binding</keyword>
<comment type="similarity">
    <text evidence="1 9 10">Belongs to the DNA mismatch repair MutS family.</text>
</comment>
<accession>A0A2N3I903</accession>
<dbReference type="SUPFAM" id="SSF52540">
    <property type="entry name" value="P-loop containing nucleoside triphosphate hydrolases"/>
    <property type="match status" value="1"/>
</dbReference>
<dbReference type="Gene3D" id="1.10.1420.10">
    <property type="match status" value="2"/>
</dbReference>
<comment type="caution">
    <text evidence="12">The sequence shown here is derived from an EMBL/GenBank/DDBJ whole genome shotgun (WGS) entry which is preliminary data.</text>
</comment>
<dbReference type="SMART" id="SM00534">
    <property type="entry name" value="MUTSac"/>
    <property type="match status" value="1"/>
</dbReference>
<gene>
    <name evidence="9" type="primary">mutS</name>
    <name evidence="12" type="ORF">BZG01_09715</name>
</gene>
<keyword evidence="5 9" id="KW-0067">ATP-binding</keyword>
<dbReference type="FunFam" id="3.40.50.300:FF:000870">
    <property type="entry name" value="MutS protein homolog 4"/>
    <property type="match status" value="1"/>
</dbReference>
<dbReference type="PIRSF" id="PIRSF037677">
    <property type="entry name" value="DNA_mis_repair_Msh6"/>
    <property type="match status" value="1"/>
</dbReference>
<dbReference type="PANTHER" id="PTHR11361">
    <property type="entry name" value="DNA MISMATCH REPAIR PROTEIN MUTS FAMILY MEMBER"/>
    <property type="match status" value="1"/>
</dbReference>
<evidence type="ECO:0000256" key="7">
    <source>
        <dbReference type="ARBA" id="ARBA00023204"/>
    </source>
</evidence>
<dbReference type="InterPro" id="IPR007696">
    <property type="entry name" value="DNA_mismatch_repair_MutS_core"/>
</dbReference>
<dbReference type="InterPro" id="IPR005748">
    <property type="entry name" value="DNA_mismatch_repair_MutS"/>
</dbReference>
<keyword evidence="7 9" id="KW-0234">DNA repair</keyword>
<evidence type="ECO:0000256" key="3">
    <source>
        <dbReference type="ARBA" id="ARBA00022741"/>
    </source>
</evidence>
<feature type="binding site" evidence="9">
    <location>
        <begin position="607"/>
        <end position="614"/>
    </location>
    <ligand>
        <name>ATP</name>
        <dbReference type="ChEBI" id="CHEBI:30616"/>
    </ligand>
</feature>
<dbReference type="CDD" id="cd03284">
    <property type="entry name" value="ABC_MutS1"/>
    <property type="match status" value="1"/>
</dbReference>
<proteinExistence type="inferred from homology"/>
<evidence type="ECO:0000256" key="5">
    <source>
        <dbReference type="ARBA" id="ARBA00022840"/>
    </source>
</evidence>
<dbReference type="NCBIfam" id="TIGR01070">
    <property type="entry name" value="mutS1"/>
    <property type="match status" value="1"/>
</dbReference>
<evidence type="ECO:0000256" key="9">
    <source>
        <dbReference type="HAMAP-Rule" id="MF_00096"/>
    </source>
</evidence>
<dbReference type="Gene3D" id="3.40.50.300">
    <property type="entry name" value="P-loop containing nucleotide triphosphate hydrolases"/>
    <property type="match status" value="1"/>
</dbReference>
<evidence type="ECO:0000256" key="10">
    <source>
        <dbReference type="RuleBase" id="RU003756"/>
    </source>
</evidence>
<dbReference type="Pfam" id="PF05192">
    <property type="entry name" value="MutS_III"/>
    <property type="match status" value="1"/>
</dbReference>
<dbReference type="SMART" id="SM00533">
    <property type="entry name" value="MUTSd"/>
    <property type="match status" value="1"/>
</dbReference>
<organism evidence="12 13">
    <name type="scientific">Labilibaculum manganireducens</name>
    <dbReference type="NCBI Taxonomy" id="1940525"/>
    <lineage>
        <taxon>Bacteria</taxon>
        <taxon>Pseudomonadati</taxon>
        <taxon>Bacteroidota</taxon>
        <taxon>Bacteroidia</taxon>
        <taxon>Marinilabiliales</taxon>
        <taxon>Marinifilaceae</taxon>
        <taxon>Labilibaculum</taxon>
    </lineage>
</organism>
<evidence type="ECO:0000256" key="8">
    <source>
        <dbReference type="ARBA" id="ARBA00024647"/>
    </source>
</evidence>
<dbReference type="Gene3D" id="3.30.420.110">
    <property type="entry name" value="MutS, connector domain"/>
    <property type="match status" value="1"/>
</dbReference>
<dbReference type="GO" id="GO:0003684">
    <property type="term" value="F:damaged DNA binding"/>
    <property type="evidence" value="ECO:0007669"/>
    <property type="project" value="UniProtKB-UniRule"/>
</dbReference>
<dbReference type="AlphaFoldDB" id="A0A2N3I903"/>
<dbReference type="PROSITE" id="PS00486">
    <property type="entry name" value="DNA_MISMATCH_REPAIR_2"/>
    <property type="match status" value="1"/>
</dbReference>
<dbReference type="InterPro" id="IPR007861">
    <property type="entry name" value="DNA_mismatch_repair_MutS_clamp"/>
</dbReference>
<dbReference type="GO" id="GO:0006298">
    <property type="term" value="P:mismatch repair"/>
    <property type="evidence" value="ECO:0007669"/>
    <property type="project" value="UniProtKB-UniRule"/>
</dbReference>
<comment type="function">
    <text evidence="8 9">This protein is involved in the repair of mismatches in DNA. It is possible that it carries out the mismatch recognition step. This protein has a weak ATPase activity.</text>
</comment>
<dbReference type="InterPro" id="IPR007860">
    <property type="entry name" value="DNA_mmatch_repair_MutS_con_dom"/>
</dbReference>
<dbReference type="SUPFAM" id="SSF48334">
    <property type="entry name" value="DNA repair protein MutS, domain III"/>
    <property type="match status" value="1"/>
</dbReference>
<dbReference type="Gene3D" id="3.40.1170.10">
    <property type="entry name" value="DNA repair protein MutS, domain I"/>
    <property type="match status" value="1"/>
</dbReference>
<keyword evidence="4 9" id="KW-0227">DNA damage</keyword>
<evidence type="ECO:0000256" key="4">
    <source>
        <dbReference type="ARBA" id="ARBA00022763"/>
    </source>
</evidence>
<dbReference type="InterPro" id="IPR036678">
    <property type="entry name" value="MutS_con_dom_sf"/>
</dbReference>
<dbReference type="InterPro" id="IPR045076">
    <property type="entry name" value="MutS"/>
</dbReference>
<dbReference type="InterPro" id="IPR027417">
    <property type="entry name" value="P-loop_NTPase"/>
</dbReference>
<dbReference type="HAMAP" id="MF_00096">
    <property type="entry name" value="MutS"/>
    <property type="match status" value="1"/>
</dbReference>
<name>A0A2N3I903_9BACT</name>
<dbReference type="Pfam" id="PF00488">
    <property type="entry name" value="MutS_V"/>
    <property type="match status" value="1"/>
</dbReference>
<dbReference type="GO" id="GO:0005829">
    <property type="term" value="C:cytosol"/>
    <property type="evidence" value="ECO:0007669"/>
    <property type="project" value="TreeGrafter"/>
</dbReference>
<dbReference type="GO" id="GO:0030983">
    <property type="term" value="F:mismatched DNA binding"/>
    <property type="evidence" value="ECO:0007669"/>
    <property type="project" value="InterPro"/>
</dbReference>
<dbReference type="Pfam" id="PF01624">
    <property type="entry name" value="MutS_I"/>
    <property type="match status" value="1"/>
</dbReference>
<dbReference type="InterPro" id="IPR036187">
    <property type="entry name" value="DNA_mismatch_repair_MutS_sf"/>
</dbReference>
<dbReference type="SUPFAM" id="SSF55271">
    <property type="entry name" value="DNA repair protein MutS, domain I"/>
    <property type="match status" value="1"/>
</dbReference>
<dbReference type="EMBL" id="MVDE01000012">
    <property type="protein sequence ID" value="PKQ66797.1"/>
    <property type="molecule type" value="Genomic_DNA"/>
</dbReference>
<dbReference type="Proteomes" id="UP000233618">
    <property type="component" value="Unassembled WGS sequence"/>
</dbReference>
<evidence type="ECO:0000256" key="6">
    <source>
        <dbReference type="ARBA" id="ARBA00023125"/>
    </source>
</evidence>
<sequence length="859" mass="96487">MKQYYQMKDKHPDAILLFRVGDFYETFSDDAIRTSEILGITLTKRANGSASHVELAGFPHHSIDTYLPKLVRAGMRVAICEQLEDPKKTKTLVKRGIVELVTPGVSYNDNVLEHRENNFLACIHMEKNSAGIAFLDASTGEFLTAEGSFEYIDKLLGNFQPKEVLYQRGKEKIFHELFGGKFYTFTMDDWVFTESAAKDRLLRHFETSSLKGFGVQTLRNGIIASGAVLHYLDITKHSQAAHVTQLSRIEEDKYVWLDKFTVRNLELFGALNDGASTLSGVMDKTLSPMGARLLKRWIALPLKDSASINDRLRVVNHFYGNEKVSHSIGDEIQQIGDLERIISKVAVGRVSPREVVQLKNALIAIEPIRNYCLSSGNEGLLKIGDQLNPCVSVREKIEKEIHADPPNMVSKGGVIADGVCEELDDLRKISFSGKDYLLQMQMREIERTGITSLKIAFNNVFGYYIEVRNTHKDKVPEEWIRKQTLVSAERYITQELKDYEEKILGAEEKILALETRLYNELVLGIADYISTIQLNAAMIARLDCLLSFAKLARENHYNCPGINDSEIIDIKQGRHPVIEKQLPIDEKYIANDVYLDNESQQVIIITGPNMAGKSALLRQTALIVLMAQIGSFVPAKEANIGCVDKIFTRVGASDNISLGESTFMVEMNEAASILNNLSSRSLILFDELGRGTSTYDGISIAWSIVEYIHENSNSRAKTLFATHYHELNEMEKSFSRVKNFNVSVKEVNNKVIFLRKLVPGGSNHSFGIHVARMAGMPKSVVKRADEILLQLEGKQNGESLAKPVGEIAQQREGYQMSFFQLDDPVLLQIRNEISDLDINNLTPIEALNKLNEIKKISGL</sequence>
<dbReference type="Pfam" id="PF05190">
    <property type="entry name" value="MutS_IV"/>
    <property type="match status" value="1"/>
</dbReference>
<evidence type="ECO:0000313" key="12">
    <source>
        <dbReference type="EMBL" id="PKQ66797.1"/>
    </source>
</evidence>
<evidence type="ECO:0000256" key="1">
    <source>
        <dbReference type="ARBA" id="ARBA00006271"/>
    </source>
</evidence>
<dbReference type="SUPFAM" id="SSF53150">
    <property type="entry name" value="DNA repair protein MutS, domain II"/>
    <property type="match status" value="1"/>
</dbReference>
<dbReference type="PANTHER" id="PTHR11361:SF34">
    <property type="entry name" value="DNA MISMATCH REPAIR PROTEIN MSH1, MITOCHONDRIAL"/>
    <property type="match status" value="1"/>
</dbReference>
<dbReference type="NCBIfam" id="NF003810">
    <property type="entry name" value="PRK05399.1"/>
    <property type="match status" value="1"/>
</dbReference>
<dbReference type="InterPro" id="IPR017261">
    <property type="entry name" value="DNA_mismatch_repair_MutS/MSH"/>
</dbReference>
<feature type="domain" description="DNA mismatch repair proteins mutS family" evidence="11">
    <location>
        <begin position="681"/>
        <end position="697"/>
    </location>
</feature>
<dbReference type="GO" id="GO:0140664">
    <property type="term" value="F:ATP-dependent DNA damage sensor activity"/>
    <property type="evidence" value="ECO:0007669"/>
    <property type="project" value="InterPro"/>
</dbReference>
<dbReference type="InterPro" id="IPR016151">
    <property type="entry name" value="DNA_mismatch_repair_MutS_N"/>
</dbReference>
<evidence type="ECO:0000313" key="13">
    <source>
        <dbReference type="Proteomes" id="UP000233618"/>
    </source>
</evidence>
<evidence type="ECO:0000256" key="2">
    <source>
        <dbReference type="ARBA" id="ARBA00021982"/>
    </source>
</evidence>